<evidence type="ECO:0000313" key="2">
    <source>
        <dbReference type="EMBL" id="MEH8016384.1"/>
    </source>
</evidence>
<proteinExistence type="predicted"/>
<gene>
    <name evidence="2" type="ORF">MN202_04010</name>
</gene>
<comment type="caution">
    <text evidence="2">The sequence shown here is derived from an EMBL/GenBank/DDBJ whole genome shotgun (WGS) entry which is preliminary data.</text>
</comment>
<reference evidence="2 3" key="1">
    <citation type="journal article" date="2023" name="Ecotoxicol. Environ. Saf.">
        <title>Mercury remediation potential of mercury-resistant strain Rheinheimera metallidurans sp. nov. isolated from a municipal waste dumping site.</title>
        <authorList>
            <person name="Yadav V."/>
            <person name="Manjhi A."/>
            <person name="Vadakedath N."/>
        </authorList>
    </citation>
    <scope>NUCLEOTIDE SEQUENCE [LARGE SCALE GENOMIC DNA]</scope>
    <source>
        <strain evidence="2 3">E-49</strain>
    </source>
</reference>
<dbReference type="RefSeq" id="WP_335734795.1">
    <property type="nucleotide sequence ID" value="NZ_JALAAR010000002.1"/>
</dbReference>
<feature type="signal peptide" evidence="1">
    <location>
        <begin position="1"/>
        <end position="19"/>
    </location>
</feature>
<name>A0ABU8C3L2_9GAMM</name>
<keyword evidence="3" id="KW-1185">Reference proteome</keyword>
<evidence type="ECO:0000313" key="3">
    <source>
        <dbReference type="Proteomes" id="UP001375382"/>
    </source>
</evidence>
<keyword evidence="1" id="KW-0732">Signal</keyword>
<feature type="chain" id="PRO_5045609344" evidence="1">
    <location>
        <begin position="20"/>
        <end position="102"/>
    </location>
</feature>
<evidence type="ECO:0000256" key="1">
    <source>
        <dbReference type="SAM" id="SignalP"/>
    </source>
</evidence>
<dbReference type="Proteomes" id="UP001375382">
    <property type="component" value="Unassembled WGS sequence"/>
</dbReference>
<accession>A0ABU8C3L2</accession>
<sequence length="102" mass="11167">MAKLSVALLLLWLTPVAAADSSGCIQAPKRQKACPNLIYRVAQLPAMPAPAMVCICATDFAPLLVTPASDSEKVQQNMLRRQMEVIHGEKLQSVLDILQRRL</sequence>
<protein>
    <submittedName>
        <fullName evidence="2">Uncharacterized protein</fullName>
    </submittedName>
</protein>
<dbReference type="EMBL" id="JALAAR010000002">
    <property type="protein sequence ID" value="MEH8016384.1"/>
    <property type="molecule type" value="Genomic_DNA"/>
</dbReference>
<organism evidence="2 3">
    <name type="scientific">Rheinheimera muenzenbergensis</name>
    <dbReference type="NCBI Taxonomy" id="1193628"/>
    <lineage>
        <taxon>Bacteria</taxon>
        <taxon>Pseudomonadati</taxon>
        <taxon>Pseudomonadota</taxon>
        <taxon>Gammaproteobacteria</taxon>
        <taxon>Chromatiales</taxon>
        <taxon>Chromatiaceae</taxon>
        <taxon>Rheinheimera</taxon>
    </lineage>
</organism>